<protein>
    <submittedName>
        <fullName evidence="2">Apolipoprotein A1/A4/E family protein</fullName>
    </submittedName>
</protein>
<feature type="compositionally biased region" description="Basic and acidic residues" evidence="1">
    <location>
        <begin position="36"/>
        <end position="48"/>
    </location>
</feature>
<dbReference type="RefSeq" id="WP_168029547.1">
    <property type="nucleotide sequence ID" value="NZ_JAAVNE010000011.1"/>
</dbReference>
<feature type="compositionally biased region" description="Basic and acidic residues" evidence="1">
    <location>
        <begin position="1"/>
        <end position="29"/>
    </location>
</feature>
<reference evidence="2 3" key="1">
    <citation type="submission" date="2020-03" db="EMBL/GenBank/DDBJ databases">
        <title>Roseomonas selenitidurans sp. nov. isolated from urban soil.</title>
        <authorList>
            <person name="Liu H."/>
        </authorList>
    </citation>
    <scope>NUCLEOTIDE SEQUENCE [LARGE SCALE GENOMIC DNA]</scope>
    <source>
        <strain evidence="2 3">BU-1</strain>
    </source>
</reference>
<feature type="compositionally biased region" description="Basic and acidic residues" evidence="1">
    <location>
        <begin position="57"/>
        <end position="68"/>
    </location>
</feature>
<comment type="caution">
    <text evidence="2">The sequence shown here is derived from an EMBL/GenBank/DDBJ whole genome shotgun (WGS) entry which is preliminary data.</text>
</comment>
<evidence type="ECO:0000313" key="3">
    <source>
        <dbReference type="Proteomes" id="UP000787635"/>
    </source>
</evidence>
<feature type="region of interest" description="Disordered" evidence="1">
    <location>
        <begin position="1"/>
        <end position="78"/>
    </location>
</feature>
<feature type="compositionally biased region" description="Low complexity" evidence="1">
    <location>
        <begin position="205"/>
        <end position="221"/>
    </location>
</feature>
<evidence type="ECO:0000256" key="1">
    <source>
        <dbReference type="SAM" id="MobiDB-lite"/>
    </source>
</evidence>
<keyword evidence="3" id="KW-1185">Reference proteome</keyword>
<name>A0ABX1E1L7_9PROT</name>
<dbReference type="Proteomes" id="UP000787635">
    <property type="component" value="Unassembled WGS sequence"/>
</dbReference>
<proteinExistence type="predicted"/>
<organism evidence="2 3">
    <name type="scientific">Falsiroseomonas selenitidurans</name>
    <dbReference type="NCBI Taxonomy" id="2716335"/>
    <lineage>
        <taxon>Bacteria</taxon>
        <taxon>Pseudomonadati</taxon>
        <taxon>Pseudomonadota</taxon>
        <taxon>Alphaproteobacteria</taxon>
        <taxon>Acetobacterales</taxon>
        <taxon>Roseomonadaceae</taxon>
        <taxon>Falsiroseomonas</taxon>
    </lineage>
</organism>
<dbReference type="EMBL" id="JAAVNE010000011">
    <property type="protein sequence ID" value="NKC31052.1"/>
    <property type="molecule type" value="Genomic_DNA"/>
</dbReference>
<accession>A0ABX1E1L7</accession>
<feature type="region of interest" description="Disordered" evidence="1">
    <location>
        <begin position="145"/>
        <end position="230"/>
    </location>
</feature>
<evidence type="ECO:0000313" key="2">
    <source>
        <dbReference type="EMBL" id="NKC31052.1"/>
    </source>
</evidence>
<sequence>MSDTRRPGDAGHDPKETAREATGQLRREAAGAAADVKQEAAEVGEAAKRRAGGYVDSQKEAGAERAEDAAGAVHGAADRLGEASPQLARYVHEAAEALEDFGRTLRDSSPAELLGRVEDLARRQPVAFFGAAVLAGFTLVRFARSSAADPRHHGASSPGAGHAGGMTPADGLDPVAEPGEPRGASAAPGWRPATDGGPPRPTTLAAASLGGAAARQGAGAPSSPPPAAGG</sequence>
<gene>
    <name evidence="2" type="ORF">HEQ75_09270</name>
</gene>